<protein>
    <recommendedName>
        <fullName evidence="12">DNA-binding response regulator</fullName>
    </recommendedName>
</protein>
<keyword evidence="2" id="KW-0902">Two-component regulatory system</keyword>
<dbReference type="SUPFAM" id="SSF46894">
    <property type="entry name" value="C-terminal effector domain of the bipartite response regulators"/>
    <property type="match status" value="1"/>
</dbReference>
<dbReference type="EMBL" id="MFZH01000012">
    <property type="protein sequence ID" value="OGK19376.1"/>
    <property type="molecule type" value="Genomic_DNA"/>
</dbReference>
<feature type="domain" description="Response regulatory" evidence="8">
    <location>
        <begin position="2"/>
        <end position="115"/>
    </location>
</feature>
<dbReference type="Pfam" id="PF00072">
    <property type="entry name" value="Response_reg"/>
    <property type="match status" value="1"/>
</dbReference>
<evidence type="ECO:0000256" key="6">
    <source>
        <dbReference type="PROSITE-ProRule" id="PRU00169"/>
    </source>
</evidence>
<feature type="domain" description="OmpR/PhoB-type" evidence="9">
    <location>
        <begin position="124"/>
        <end position="222"/>
    </location>
</feature>
<dbReference type="GO" id="GO:0032993">
    <property type="term" value="C:protein-DNA complex"/>
    <property type="evidence" value="ECO:0007669"/>
    <property type="project" value="TreeGrafter"/>
</dbReference>
<dbReference type="PROSITE" id="PS51755">
    <property type="entry name" value="OMPR_PHOB"/>
    <property type="match status" value="1"/>
</dbReference>
<evidence type="ECO:0000256" key="1">
    <source>
        <dbReference type="ARBA" id="ARBA00022553"/>
    </source>
</evidence>
<dbReference type="SUPFAM" id="SSF52172">
    <property type="entry name" value="CheY-like"/>
    <property type="match status" value="1"/>
</dbReference>
<comment type="caution">
    <text evidence="10">The sequence shown here is derived from an EMBL/GenBank/DDBJ whole genome shotgun (WGS) entry which is preliminary data.</text>
</comment>
<dbReference type="GO" id="GO:0006355">
    <property type="term" value="P:regulation of DNA-templated transcription"/>
    <property type="evidence" value="ECO:0007669"/>
    <property type="project" value="InterPro"/>
</dbReference>
<keyword evidence="3" id="KW-0805">Transcription regulation</keyword>
<evidence type="ECO:0000313" key="11">
    <source>
        <dbReference type="Proteomes" id="UP000176850"/>
    </source>
</evidence>
<dbReference type="PANTHER" id="PTHR48111:SF22">
    <property type="entry name" value="REGULATOR OF RPOS"/>
    <property type="match status" value="1"/>
</dbReference>
<dbReference type="GO" id="GO:0000156">
    <property type="term" value="F:phosphorelay response regulator activity"/>
    <property type="evidence" value="ECO:0007669"/>
    <property type="project" value="TreeGrafter"/>
</dbReference>
<dbReference type="GO" id="GO:0005829">
    <property type="term" value="C:cytosol"/>
    <property type="evidence" value="ECO:0007669"/>
    <property type="project" value="TreeGrafter"/>
</dbReference>
<evidence type="ECO:0000256" key="4">
    <source>
        <dbReference type="ARBA" id="ARBA00023125"/>
    </source>
</evidence>
<dbReference type="InterPro" id="IPR016032">
    <property type="entry name" value="Sig_transdc_resp-reg_C-effctor"/>
</dbReference>
<dbReference type="InterPro" id="IPR001789">
    <property type="entry name" value="Sig_transdc_resp-reg_receiver"/>
</dbReference>
<evidence type="ECO:0000259" key="9">
    <source>
        <dbReference type="PROSITE" id="PS51755"/>
    </source>
</evidence>
<dbReference type="InterPro" id="IPR039420">
    <property type="entry name" value="WalR-like"/>
</dbReference>
<dbReference type="PANTHER" id="PTHR48111">
    <property type="entry name" value="REGULATOR OF RPOS"/>
    <property type="match status" value="1"/>
</dbReference>
<organism evidence="10 11">
    <name type="scientific">Candidatus Roizmanbacteria bacterium RIFCSPHIGHO2_01_FULL_39_24</name>
    <dbReference type="NCBI Taxonomy" id="1802032"/>
    <lineage>
        <taxon>Bacteria</taxon>
        <taxon>Candidatus Roizmaniibacteriota</taxon>
    </lineage>
</organism>
<keyword evidence="5" id="KW-0804">Transcription</keyword>
<keyword evidence="4 7" id="KW-0238">DNA-binding</keyword>
<dbReference type="SMART" id="SM00862">
    <property type="entry name" value="Trans_reg_C"/>
    <property type="match status" value="1"/>
</dbReference>
<dbReference type="CDD" id="cd00383">
    <property type="entry name" value="trans_reg_C"/>
    <property type="match status" value="1"/>
</dbReference>
<dbReference type="SMART" id="SM00448">
    <property type="entry name" value="REC"/>
    <property type="match status" value="1"/>
</dbReference>
<evidence type="ECO:0008006" key="12">
    <source>
        <dbReference type="Google" id="ProtNLM"/>
    </source>
</evidence>
<dbReference type="InterPro" id="IPR011006">
    <property type="entry name" value="CheY-like_superfamily"/>
</dbReference>
<gene>
    <name evidence="10" type="ORF">A2799_02560</name>
</gene>
<dbReference type="PROSITE" id="PS50110">
    <property type="entry name" value="RESPONSE_REGULATORY"/>
    <property type="match status" value="1"/>
</dbReference>
<accession>A0A1F7GL31</accession>
<reference evidence="10 11" key="1">
    <citation type="journal article" date="2016" name="Nat. Commun.">
        <title>Thousands of microbial genomes shed light on interconnected biogeochemical processes in an aquifer system.</title>
        <authorList>
            <person name="Anantharaman K."/>
            <person name="Brown C.T."/>
            <person name="Hug L.A."/>
            <person name="Sharon I."/>
            <person name="Castelle C.J."/>
            <person name="Probst A.J."/>
            <person name="Thomas B.C."/>
            <person name="Singh A."/>
            <person name="Wilkins M.J."/>
            <person name="Karaoz U."/>
            <person name="Brodie E.L."/>
            <person name="Williams K.H."/>
            <person name="Hubbard S.S."/>
            <person name="Banfield J.F."/>
        </authorList>
    </citation>
    <scope>NUCLEOTIDE SEQUENCE [LARGE SCALE GENOMIC DNA]</scope>
</reference>
<evidence type="ECO:0000259" key="8">
    <source>
        <dbReference type="PROSITE" id="PS50110"/>
    </source>
</evidence>
<feature type="modified residue" description="4-aspartylphosphate" evidence="6">
    <location>
        <position position="50"/>
    </location>
</feature>
<evidence type="ECO:0000256" key="5">
    <source>
        <dbReference type="ARBA" id="ARBA00023163"/>
    </source>
</evidence>
<dbReference type="Gene3D" id="3.40.50.2300">
    <property type="match status" value="1"/>
</dbReference>
<proteinExistence type="predicted"/>
<dbReference type="Proteomes" id="UP000176850">
    <property type="component" value="Unassembled WGS sequence"/>
</dbReference>
<keyword evidence="1 6" id="KW-0597">Phosphoprotein</keyword>
<evidence type="ECO:0000313" key="10">
    <source>
        <dbReference type="EMBL" id="OGK19376.1"/>
    </source>
</evidence>
<evidence type="ECO:0000256" key="2">
    <source>
        <dbReference type="ARBA" id="ARBA00023012"/>
    </source>
</evidence>
<dbReference type="Pfam" id="PF00486">
    <property type="entry name" value="Trans_reg_C"/>
    <property type="match status" value="1"/>
</dbReference>
<dbReference type="InterPro" id="IPR036388">
    <property type="entry name" value="WH-like_DNA-bd_sf"/>
</dbReference>
<evidence type="ECO:0000256" key="3">
    <source>
        <dbReference type="ARBA" id="ARBA00023015"/>
    </source>
</evidence>
<sequence length="222" mass="25769">MNILLIEDDKQESCIIHEALNEAHSITVLFPKNIRTNLGFINTYDLIIIDFEICNRKKNTLCYAIRLENSTIPLLVLARRAHTTDKIHALTVGADDFLVKPIDKGELLARVHSLIRRTSKHKKLLILSVGNLQFDIENARVRRGNKLLHLRRKEMAILQYLMTNVGRVVTRAMILDHVWESDYEAFQNIVDAHVKNLRIKVDRGFRRKLIKTVYGFGYKIED</sequence>
<dbReference type="GO" id="GO:0000976">
    <property type="term" value="F:transcription cis-regulatory region binding"/>
    <property type="evidence" value="ECO:0007669"/>
    <property type="project" value="TreeGrafter"/>
</dbReference>
<dbReference type="InterPro" id="IPR001867">
    <property type="entry name" value="OmpR/PhoB-type_DNA-bd"/>
</dbReference>
<evidence type="ECO:0000256" key="7">
    <source>
        <dbReference type="PROSITE-ProRule" id="PRU01091"/>
    </source>
</evidence>
<dbReference type="Gene3D" id="1.10.10.10">
    <property type="entry name" value="Winged helix-like DNA-binding domain superfamily/Winged helix DNA-binding domain"/>
    <property type="match status" value="1"/>
</dbReference>
<dbReference type="AlphaFoldDB" id="A0A1F7GL31"/>
<feature type="DNA-binding region" description="OmpR/PhoB-type" evidence="7">
    <location>
        <begin position="124"/>
        <end position="222"/>
    </location>
</feature>
<name>A0A1F7GL31_9BACT</name>